<dbReference type="EMBL" id="LEPB01000007">
    <property type="protein sequence ID" value="RCA09608.1"/>
    <property type="molecule type" value="Genomic_DNA"/>
</dbReference>
<dbReference type="GO" id="GO:0003677">
    <property type="term" value="F:DNA binding"/>
    <property type="evidence" value="ECO:0007669"/>
    <property type="project" value="InterPro"/>
</dbReference>
<reference evidence="2 3" key="1">
    <citation type="submission" date="2015-06" db="EMBL/GenBank/DDBJ databases">
        <title>The Genome Sequence of Enterococcus durans 4EA1.</title>
        <authorList>
            <consortium name="The Broad Institute Genomics Platform"/>
            <consortium name="The Broad Institute Genome Sequencing Center for Infectious Disease"/>
            <person name="Earl A.M."/>
            <person name="Van Tyne D."/>
            <person name="Lebreton F."/>
            <person name="Saavedra J.T."/>
            <person name="Gilmore M.S."/>
            <person name="Manson Mcguire A."/>
            <person name="Clock S."/>
            <person name="Crupain M."/>
            <person name="Rangan U."/>
            <person name="Young S."/>
            <person name="Abouelleil A."/>
            <person name="Cao P."/>
            <person name="Chapman S.B."/>
            <person name="Griggs A."/>
            <person name="Priest M."/>
            <person name="Shea T."/>
            <person name="Wortman J."/>
            <person name="Nusbaum C."/>
            <person name="Birren B."/>
        </authorList>
    </citation>
    <scope>NUCLEOTIDE SEQUENCE [LARGE SCALE GENOMIC DNA]</scope>
    <source>
        <strain evidence="2 3">4EA1</strain>
    </source>
</reference>
<protein>
    <recommendedName>
        <fullName evidence="1">HTH-type transcriptional regulator Rgg C-terminal domain-containing protein</fullName>
    </recommendedName>
</protein>
<name>A0A367CAU9_9ENTE</name>
<dbReference type="InterPro" id="IPR010982">
    <property type="entry name" value="Lambda_DNA-bd_dom_sf"/>
</dbReference>
<dbReference type="InterPro" id="IPR010057">
    <property type="entry name" value="Transcription_activator_Rgg_C"/>
</dbReference>
<proteinExistence type="predicted"/>
<dbReference type="RefSeq" id="WP_181824931.1">
    <property type="nucleotide sequence ID" value="NZ_LEPB01000007.1"/>
</dbReference>
<dbReference type="AlphaFoldDB" id="A0A367CAU9"/>
<sequence length="290" mass="34388">MYENLGVAFSKIRDEKKISVKDIVRNNKLSESQYYRFVKQESDIGLTKFLNLLENLNVQFEEFIYLLPESKNDLQHSMMTISEAFNRQDHEKLKELESAFSTTYLATKKIKYLHLSIICECLYMRTTRDFSTPPRVHRVIEYLQNVDNWHHYELVLFSNTFFAFDLADTLSLLLIAKKKSEALKDYHPYIKESIRLYSNIAIHLLEMKNFKLALVAIKELEQIEVGEEHIYEKILLKFWKQLSIYIQNPSTDTLTEMQTLLDHLAFFDCHSLIRMLSEITTFTVKVIPYK</sequence>
<dbReference type="SUPFAM" id="SSF47413">
    <property type="entry name" value="lambda repressor-like DNA-binding domains"/>
    <property type="match status" value="1"/>
</dbReference>
<evidence type="ECO:0000313" key="3">
    <source>
        <dbReference type="Proteomes" id="UP000252797"/>
    </source>
</evidence>
<accession>A0A367CAU9</accession>
<evidence type="ECO:0000259" key="1">
    <source>
        <dbReference type="Pfam" id="PF21259"/>
    </source>
</evidence>
<feature type="domain" description="HTH-type transcriptional regulator Rgg C-terminal" evidence="1">
    <location>
        <begin position="129"/>
        <end position="275"/>
    </location>
</feature>
<dbReference type="Pfam" id="PF21259">
    <property type="entry name" value="Rgg_C"/>
    <property type="match status" value="1"/>
</dbReference>
<gene>
    <name evidence="2" type="ORF">EA71_02925</name>
</gene>
<dbReference type="InterPro" id="IPR053163">
    <property type="entry name" value="HTH-type_regulator_Rgg"/>
</dbReference>
<dbReference type="NCBIfam" id="TIGR01716">
    <property type="entry name" value="RGG_Cterm"/>
    <property type="match status" value="1"/>
</dbReference>
<evidence type="ECO:0000313" key="2">
    <source>
        <dbReference type="EMBL" id="RCA09608.1"/>
    </source>
</evidence>
<comment type="caution">
    <text evidence="2">The sequence shown here is derived from an EMBL/GenBank/DDBJ whole genome shotgun (WGS) entry which is preliminary data.</text>
</comment>
<organism evidence="2 3">
    <name type="scientific">Enterococcus durans</name>
    <dbReference type="NCBI Taxonomy" id="53345"/>
    <lineage>
        <taxon>Bacteria</taxon>
        <taxon>Bacillati</taxon>
        <taxon>Bacillota</taxon>
        <taxon>Bacilli</taxon>
        <taxon>Lactobacillales</taxon>
        <taxon>Enterococcaceae</taxon>
        <taxon>Enterococcus</taxon>
    </lineage>
</organism>
<dbReference type="Proteomes" id="UP000252797">
    <property type="component" value="Unassembled WGS sequence"/>
</dbReference>
<dbReference type="PANTHER" id="PTHR37038">
    <property type="entry name" value="TRANSCRIPTIONAL REGULATOR-RELATED"/>
    <property type="match status" value="1"/>
</dbReference>